<name>A0ABQ2MV21_9MICO</name>
<evidence type="ECO:0000313" key="1">
    <source>
        <dbReference type="EMBL" id="GGO59332.1"/>
    </source>
</evidence>
<evidence type="ECO:0008006" key="3">
    <source>
        <dbReference type="Google" id="ProtNLM"/>
    </source>
</evidence>
<dbReference type="Proteomes" id="UP000638043">
    <property type="component" value="Unassembled WGS sequence"/>
</dbReference>
<keyword evidence="2" id="KW-1185">Reference proteome</keyword>
<dbReference type="EMBL" id="BMMQ01000001">
    <property type="protein sequence ID" value="GGO59332.1"/>
    <property type="molecule type" value="Genomic_DNA"/>
</dbReference>
<evidence type="ECO:0000313" key="2">
    <source>
        <dbReference type="Proteomes" id="UP000638043"/>
    </source>
</evidence>
<accession>A0ABQ2MV21</accession>
<gene>
    <name evidence="1" type="ORF">GCM10010910_02040</name>
</gene>
<dbReference type="InterPro" id="IPR021456">
    <property type="entry name" value="DUF3107"/>
</dbReference>
<dbReference type="RefSeq" id="WP_188699536.1">
    <property type="nucleotide sequence ID" value="NZ_BMMQ01000001.1"/>
</dbReference>
<proteinExistence type="predicted"/>
<comment type="caution">
    <text evidence="1">The sequence shown here is derived from an EMBL/GenBank/DDBJ whole genome shotgun (WGS) entry which is preliminary data.</text>
</comment>
<dbReference type="Pfam" id="PF11305">
    <property type="entry name" value="DUF3107"/>
    <property type="match status" value="1"/>
</dbReference>
<protein>
    <recommendedName>
        <fullName evidence="3">DUF3107 domain-containing protein</fullName>
    </recommendedName>
</protein>
<reference evidence="2" key="1">
    <citation type="journal article" date="2019" name="Int. J. Syst. Evol. Microbiol.">
        <title>The Global Catalogue of Microorganisms (GCM) 10K type strain sequencing project: providing services to taxonomists for standard genome sequencing and annotation.</title>
        <authorList>
            <consortium name="The Broad Institute Genomics Platform"/>
            <consortium name="The Broad Institute Genome Sequencing Center for Infectious Disease"/>
            <person name="Wu L."/>
            <person name="Ma J."/>
        </authorList>
    </citation>
    <scope>NUCLEOTIDE SEQUENCE [LARGE SCALE GENOMIC DNA]</scope>
    <source>
        <strain evidence="2">CGMCC 4.7181</strain>
    </source>
</reference>
<sequence>MDIRIGMMNTGRELNFSSDETAEAVAARVDEALTAGTTLTLNDAKGSTYIVPATALAYVEIGSQDVRKVGFVA</sequence>
<organism evidence="1 2">
    <name type="scientific">Microbacterium nanhaiense</name>
    <dbReference type="NCBI Taxonomy" id="1301026"/>
    <lineage>
        <taxon>Bacteria</taxon>
        <taxon>Bacillati</taxon>
        <taxon>Actinomycetota</taxon>
        <taxon>Actinomycetes</taxon>
        <taxon>Micrococcales</taxon>
        <taxon>Microbacteriaceae</taxon>
        <taxon>Microbacterium</taxon>
    </lineage>
</organism>